<dbReference type="RefSeq" id="WP_023161309.1">
    <property type="nucleotide sequence ID" value="NC_022588.1"/>
</dbReference>
<dbReference type="Pfam" id="PF12113">
    <property type="entry name" value="SVM_signal"/>
    <property type="match status" value="1"/>
</dbReference>
<feature type="transmembrane region" description="Helical" evidence="1">
    <location>
        <begin position="6"/>
        <end position="25"/>
    </location>
</feature>
<dbReference type="KEGG" id="psol:S284_01870"/>
<evidence type="ECO:0000256" key="1">
    <source>
        <dbReference type="SAM" id="Phobius"/>
    </source>
</evidence>
<dbReference type="EMBL" id="MPBG01000009">
    <property type="protein sequence ID" value="RMI87815.1"/>
    <property type="molecule type" value="Genomic_DNA"/>
</dbReference>
<evidence type="ECO:0000313" key="3">
    <source>
        <dbReference type="EMBL" id="RMI87815.1"/>
    </source>
</evidence>
<accession>A0A421NV12</accession>
<dbReference type="AlphaFoldDB" id="A0A421NV12"/>
<reference evidence="4" key="1">
    <citation type="submission" date="2016-11" db="EMBL/GenBank/DDBJ databases">
        <title>Genome sequence of Candidatus Phytoplasma solani strain SA-1.</title>
        <authorList>
            <person name="Haryono M."/>
            <person name="Samarzija I."/>
            <person name="Seruga Music M."/>
            <person name="Hogenhout S."/>
            <person name="Kuo C.-H."/>
        </authorList>
    </citation>
    <scope>NUCLEOTIDE SEQUENCE [LARGE SCALE GENOMIC DNA]</scope>
    <source>
        <strain evidence="4">SA-1</strain>
    </source>
</reference>
<gene>
    <name evidence="3" type="ORF">PSSA1_v1c5840</name>
</gene>
<feature type="domain" description="Sequence-variable mosaic (SVM) signal sequence" evidence="2">
    <location>
        <begin position="1"/>
        <end position="33"/>
    </location>
</feature>
<name>A0A421NV12_9MOLU</name>
<dbReference type="InterPro" id="IPR021970">
    <property type="entry name" value="SVM_signal"/>
</dbReference>
<evidence type="ECO:0000259" key="2">
    <source>
        <dbReference type="Pfam" id="PF12113"/>
    </source>
</evidence>
<proteinExistence type="predicted"/>
<comment type="caution">
    <text evidence="3">The sequence shown here is derived from an EMBL/GenBank/DDBJ whole genome shotgun (WGS) entry which is preliminary data.</text>
</comment>
<dbReference type="OrthoDB" id="386072at2"/>
<evidence type="ECO:0000313" key="4">
    <source>
        <dbReference type="Proteomes" id="UP000283896"/>
    </source>
</evidence>
<keyword evidence="1" id="KW-0812">Transmembrane</keyword>
<sequence>MFKLQNQFKIISFCLYSFLGLIFIFNNKQMMAMNNNNNNVGTSENVYNSLEEYRNYQNLLVSQQTKTQEVINAFEHQVSETEKKLLFDQLELIHQQIITTQQRHLDIQQQITINLILNNEITELERIHSLLMQEMTTIINNIPLYASEEQINLLRNTQIRINQNQENINTILEQIRNQSPMPRINLSRNRSSQRR</sequence>
<dbReference type="Proteomes" id="UP000283896">
    <property type="component" value="Unassembled WGS sequence"/>
</dbReference>
<keyword evidence="4" id="KW-1185">Reference proteome</keyword>
<keyword evidence="1" id="KW-0472">Membrane</keyword>
<organism evidence="3 4">
    <name type="scientific">Candidatus Phytoplasma solani</name>
    <dbReference type="NCBI Taxonomy" id="69896"/>
    <lineage>
        <taxon>Bacteria</taxon>
        <taxon>Bacillati</taxon>
        <taxon>Mycoplasmatota</taxon>
        <taxon>Mollicutes</taxon>
        <taxon>Acholeplasmatales</taxon>
        <taxon>Acholeplasmataceae</taxon>
        <taxon>Candidatus Phytoplasma</taxon>
        <taxon>16SrXII (Stolbur group)</taxon>
    </lineage>
</organism>
<keyword evidence="1" id="KW-1133">Transmembrane helix</keyword>
<dbReference type="STRING" id="69896.S284_01870"/>
<protein>
    <submittedName>
        <fullName evidence="3">Putative effector</fullName>
    </submittedName>
</protein>